<organism evidence="3 4">
    <name type="scientific">Intestinibacter bartlettii</name>
    <dbReference type="NCBI Taxonomy" id="261299"/>
    <lineage>
        <taxon>Bacteria</taxon>
        <taxon>Bacillati</taxon>
        <taxon>Bacillota</taxon>
        <taxon>Clostridia</taxon>
        <taxon>Peptostreptococcales</taxon>
        <taxon>Peptostreptococcaceae</taxon>
        <taxon>Intestinibacter</taxon>
    </lineage>
</organism>
<evidence type="ECO:0000259" key="2">
    <source>
        <dbReference type="Pfam" id="PF02525"/>
    </source>
</evidence>
<keyword evidence="1" id="KW-0560">Oxidoreductase</keyword>
<accession>A0ABS6DWE1</accession>
<dbReference type="InterPro" id="IPR046980">
    <property type="entry name" value="KefG/KefF"/>
</dbReference>
<reference evidence="3 4" key="1">
    <citation type="submission" date="2021-06" db="EMBL/GenBank/DDBJ databases">
        <authorList>
            <person name="Sun Q."/>
            <person name="Li D."/>
        </authorList>
    </citation>
    <scope>NUCLEOTIDE SEQUENCE [LARGE SCALE GENOMIC DNA]</scope>
    <source>
        <strain evidence="3 4">N19</strain>
    </source>
</reference>
<evidence type="ECO:0000313" key="3">
    <source>
        <dbReference type="EMBL" id="MBU5336173.1"/>
    </source>
</evidence>
<comment type="caution">
    <text evidence="3">The sequence shown here is derived from an EMBL/GenBank/DDBJ whole genome shotgun (WGS) entry which is preliminary data.</text>
</comment>
<dbReference type="Pfam" id="PF02525">
    <property type="entry name" value="Flavodoxin_2"/>
    <property type="match status" value="1"/>
</dbReference>
<protein>
    <submittedName>
        <fullName evidence="3">NAD(P)H-dependent oxidoreductase</fullName>
    </submittedName>
</protein>
<dbReference type="PANTHER" id="PTHR47307">
    <property type="entry name" value="GLUTATHIONE-REGULATED POTASSIUM-EFFLUX SYSTEM ANCILLARY PROTEIN KEFG"/>
    <property type="match status" value="1"/>
</dbReference>
<evidence type="ECO:0000313" key="4">
    <source>
        <dbReference type="Proteomes" id="UP001196301"/>
    </source>
</evidence>
<dbReference type="PANTHER" id="PTHR47307:SF1">
    <property type="entry name" value="GLUTATHIONE-REGULATED POTASSIUM-EFFLUX SYSTEM ANCILLARY PROTEIN KEFG"/>
    <property type="match status" value="1"/>
</dbReference>
<dbReference type="EMBL" id="JAHLOQ010000015">
    <property type="protein sequence ID" value="MBU5336173.1"/>
    <property type="molecule type" value="Genomic_DNA"/>
</dbReference>
<keyword evidence="4" id="KW-1185">Reference proteome</keyword>
<dbReference type="RefSeq" id="WP_216569297.1">
    <property type="nucleotide sequence ID" value="NZ_JAHLOQ010000015.1"/>
</dbReference>
<name>A0ABS6DWE1_9FIRM</name>
<dbReference type="Proteomes" id="UP001196301">
    <property type="component" value="Unassembled WGS sequence"/>
</dbReference>
<proteinExistence type="predicted"/>
<sequence length="190" mass="21876">MKNILVVSGHTDLKNSIANKTILDKLQSDLPKAEFVFLDQLYPTFEINKEVEQQRLLNADIIVLQFPFFWYGVPSIMSRWMEETFVHGFSHGSTGDKLKGKKLIVSFTSGAPEEMYQKGGLQNYSIEEFLPPLKQFANLCQMQWCGYVYTGGVSYINRNDNEKLMQMKEKALNHERRLLEVIDKAINSEA</sequence>
<dbReference type="InterPro" id="IPR003680">
    <property type="entry name" value="Flavodoxin_fold"/>
</dbReference>
<feature type="domain" description="Flavodoxin-like fold" evidence="2">
    <location>
        <begin position="2"/>
        <end position="173"/>
    </location>
</feature>
<gene>
    <name evidence="3" type="ORF">KQI20_06950</name>
</gene>
<evidence type="ECO:0000256" key="1">
    <source>
        <dbReference type="ARBA" id="ARBA00023002"/>
    </source>
</evidence>